<evidence type="ECO:0000313" key="1">
    <source>
        <dbReference type="EMBL" id="EQB09730.1"/>
    </source>
</evidence>
<evidence type="ECO:0000313" key="2">
    <source>
        <dbReference type="Proteomes" id="UP000015527"/>
    </source>
</evidence>
<keyword evidence="2" id="KW-1185">Reference proteome</keyword>
<name>T0IDJ7_9SPHN</name>
<protein>
    <submittedName>
        <fullName evidence="1">Uncharacterized protein</fullName>
    </submittedName>
</protein>
<gene>
    <name evidence="1" type="ORF">L284_19210</name>
</gene>
<proteinExistence type="predicted"/>
<dbReference type="EMBL" id="ATHL01000127">
    <property type="protein sequence ID" value="EQB09730.1"/>
    <property type="molecule type" value="Genomic_DNA"/>
</dbReference>
<accession>T0IDJ7</accession>
<dbReference type="AlphaFoldDB" id="T0IDJ7"/>
<reference evidence="1 2" key="1">
    <citation type="journal article" date="2013" name="Genome Announc.">
        <title>Genome Sequence of Novosphingobium lindaniclasticum LE124T, Isolated from a Hexachlorocyclohexane Dumpsite.</title>
        <authorList>
            <person name="Saxena A."/>
            <person name="Nayyar N."/>
            <person name="Sangwan N."/>
            <person name="Kumari R."/>
            <person name="Khurana J.P."/>
            <person name="Lal R."/>
        </authorList>
    </citation>
    <scope>NUCLEOTIDE SEQUENCE [LARGE SCALE GENOMIC DNA]</scope>
    <source>
        <strain evidence="1 2">LE124</strain>
    </source>
</reference>
<dbReference type="PATRIC" id="fig|1096930.3.peg.3784"/>
<dbReference type="Proteomes" id="UP000015527">
    <property type="component" value="Unassembled WGS sequence"/>
</dbReference>
<sequence length="181" mass="19838">MSAQSATGAVRAGDRIVAWSIGQAISADELRTIATRILSHRERVAKGLVNTGRWTQAEAEQRTAPWKAIAVLCGVNTLQIEAVLASYRRPLIHIPHAGARPQYDHVFSDDVARSLLATDLCSALEWCAALRDATERAVRAMHQNRTETTVQAARELVAISRALDVSLRPVVMPSHEERRAA</sequence>
<comment type="caution">
    <text evidence="1">The sequence shown here is derived from an EMBL/GenBank/DDBJ whole genome shotgun (WGS) entry which is preliminary data.</text>
</comment>
<dbReference type="RefSeq" id="WP_021235591.1">
    <property type="nucleotide sequence ID" value="NZ_ATHL01000127.1"/>
</dbReference>
<organism evidence="1 2">
    <name type="scientific">Novosphingobium lindaniclasticum LE124</name>
    <dbReference type="NCBI Taxonomy" id="1096930"/>
    <lineage>
        <taxon>Bacteria</taxon>
        <taxon>Pseudomonadati</taxon>
        <taxon>Pseudomonadota</taxon>
        <taxon>Alphaproteobacteria</taxon>
        <taxon>Sphingomonadales</taxon>
        <taxon>Sphingomonadaceae</taxon>
        <taxon>Novosphingobium</taxon>
    </lineage>
</organism>